<reference evidence="2 3" key="1">
    <citation type="submission" date="2013-03" db="EMBL/GenBank/DDBJ databases">
        <title>The Genome Sequence of Cladophialophora psammophila CBS 110553.</title>
        <authorList>
            <consortium name="The Broad Institute Genomics Platform"/>
            <person name="Cuomo C."/>
            <person name="de Hoog S."/>
            <person name="Gorbushina A."/>
            <person name="Walker B."/>
            <person name="Young S.K."/>
            <person name="Zeng Q."/>
            <person name="Gargeya S."/>
            <person name="Fitzgerald M."/>
            <person name="Haas B."/>
            <person name="Abouelleil A."/>
            <person name="Allen A.W."/>
            <person name="Alvarado L."/>
            <person name="Arachchi H.M."/>
            <person name="Berlin A.M."/>
            <person name="Chapman S.B."/>
            <person name="Gainer-Dewar J."/>
            <person name="Goldberg J."/>
            <person name="Griggs A."/>
            <person name="Gujja S."/>
            <person name="Hansen M."/>
            <person name="Howarth C."/>
            <person name="Imamovic A."/>
            <person name="Ireland A."/>
            <person name="Larimer J."/>
            <person name="McCowan C."/>
            <person name="Murphy C."/>
            <person name="Pearson M."/>
            <person name="Poon T.W."/>
            <person name="Priest M."/>
            <person name="Roberts A."/>
            <person name="Saif S."/>
            <person name="Shea T."/>
            <person name="Sisk P."/>
            <person name="Sykes S."/>
            <person name="Wortman J."/>
            <person name="Nusbaum C."/>
            <person name="Birren B."/>
        </authorList>
    </citation>
    <scope>NUCLEOTIDE SEQUENCE [LARGE SCALE GENOMIC DNA]</scope>
    <source>
        <strain evidence="2 3">CBS 110553</strain>
    </source>
</reference>
<feature type="region of interest" description="Disordered" evidence="1">
    <location>
        <begin position="325"/>
        <end position="444"/>
    </location>
</feature>
<feature type="region of interest" description="Disordered" evidence="1">
    <location>
        <begin position="80"/>
        <end position="305"/>
    </location>
</feature>
<dbReference type="EMBL" id="AMGX01000009">
    <property type="protein sequence ID" value="EXJ70623.1"/>
    <property type="molecule type" value="Genomic_DNA"/>
</dbReference>
<dbReference type="GeneID" id="19191402"/>
<feature type="compositionally biased region" description="Acidic residues" evidence="1">
    <location>
        <begin position="290"/>
        <end position="305"/>
    </location>
</feature>
<feature type="compositionally biased region" description="Basic and acidic residues" evidence="1">
    <location>
        <begin position="325"/>
        <end position="344"/>
    </location>
</feature>
<dbReference type="Proteomes" id="UP000019471">
    <property type="component" value="Unassembled WGS sequence"/>
</dbReference>
<dbReference type="HOGENOM" id="CLU_038073_1_0_1"/>
<feature type="compositionally biased region" description="Basic residues" evidence="1">
    <location>
        <begin position="156"/>
        <end position="179"/>
    </location>
</feature>
<keyword evidence="3" id="KW-1185">Reference proteome</keyword>
<dbReference type="PANTHER" id="PTHR40132:SF1">
    <property type="entry name" value="PRE-MRNA-SPLICING FACTOR 38B"/>
    <property type="match status" value="1"/>
</dbReference>
<feature type="compositionally biased region" description="Basic and acidic residues" evidence="1">
    <location>
        <begin position="392"/>
        <end position="409"/>
    </location>
</feature>
<feature type="compositionally biased region" description="Basic and acidic residues" evidence="1">
    <location>
        <begin position="112"/>
        <end position="135"/>
    </location>
</feature>
<dbReference type="STRING" id="1182543.W9WRR1"/>
<accession>W9WRR1</accession>
<dbReference type="OrthoDB" id="2431475at2759"/>
<feature type="compositionally biased region" description="Low complexity" evidence="1">
    <location>
        <begin position="222"/>
        <end position="237"/>
    </location>
</feature>
<proteinExistence type="predicted"/>
<gene>
    <name evidence="2" type="ORF">A1O5_06694</name>
</gene>
<feature type="compositionally biased region" description="Basic residues" evidence="1">
    <location>
        <begin position="254"/>
        <end position="265"/>
    </location>
</feature>
<evidence type="ECO:0000313" key="3">
    <source>
        <dbReference type="Proteomes" id="UP000019471"/>
    </source>
</evidence>
<sequence length="444" mass="50772">MSLSGDLVEDDDYVTKLLVEDGRRSSMRYASQGLSALLPKRPPGSAPKPNTRFLKTLVREADSHNAKLKEKEELEARIRLKRIRDAEQSSKGLGRGRENEGRHDRERKRRRLSDDKGSRTDERERGRDSRRSRSPEHKRRRRRRHETDEPDEGSNHRRTRHRISSHRPRSRSRSRSRSRERKEKERNIKDRQKQGHERKSRRHSPPTDPEPEGQKGVKHGTRTPSISSTSTTDDPLSYLIGPRPTPPDDQCPQRRGRGFHHRSLHQSRSNIDAHFSPTYDPSTHDAGLVDSDDLNPEDGEGDQDEWTSALSALRDRRAWRAKQAERMKDAGFSEEEIKRWEKSASSRTLLAGSGDGGEEGDARDVKWRKKGEEREWDVGKERNPSPSPSDHGVVDKAHKTAREADGAKTEKKKKARGAGAGAGADSAWRRPQNAFLKQFKSALR</sequence>
<dbReference type="RefSeq" id="XP_007745475.1">
    <property type="nucleotide sequence ID" value="XM_007747285.1"/>
</dbReference>
<dbReference type="AlphaFoldDB" id="W9WRR1"/>
<dbReference type="PANTHER" id="PTHR40132">
    <property type="entry name" value="PRE-MRNA-SPLICING FACTOR 38B"/>
    <property type="match status" value="1"/>
</dbReference>
<dbReference type="eggNOG" id="ENOG502S07H">
    <property type="taxonomic scope" value="Eukaryota"/>
</dbReference>
<evidence type="ECO:0000313" key="2">
    <source>
        <dbReference type="EMBL" id="EXJ70623.1"/>
    </source>
</evidence>
<name>W9WRR1_9EURO</name>
<feature type="compositionally biased region" description="Basic and acidic residues" evidence="1">
    <location>
        <begin position="95"/>
        <end position="104"/>
    </location>
</feature>
<organism evidence="2 3">
    <name type="scientific">Cladophialophora psammophila CBS 110553</name>
    <dbReference type="NCBI Taxonomy" id="1182543"/>
    <lineage>
        <taxon>Eukaryota</taxon>
        <taxon>Fungi</taxon>
        <taxon>Dikarya</taxon>
        <taxon>Ascomycota</taxon>
        <taxon>Pezizomycotina</taxon>
        <taxon>Eurotiomycetes</taxon>
        <taxon>Chaetothyriomycetidae</taxon>
        <taxon>Chaetothyriales</taxon>
        <taxon>Herpotrichiellaceae</taxon>
        <taxon>Cladophialophora</taxon>
    </lineage>
</organism>
<comment type="caution">
    <text evidence="2">The sequence shown here is derived from an EMBL/GenBank/DDBJ whole genome shotgun (WGS) entry which is preliminary data.</text>
</comment>
<feature type="compositionally biased region" description="Basic and acidic residues" evidence="1">
    <location>
        <begin position="360"/>
        <end position="383"/>
    </location>
</feature>
<evidence type="ECO:0000256" key="1">
    <source>
        <dbReference type="SAM" id="MobiDB-lite"/>
    </source>
</evidence>
<feature type="compositionally biased region" description="Basic and acidic residues" evidence="1">
    <location>
        <begin position="180"/>
        <end position="197"/>
    </location>
</feature>
<protein>
    <submittedName>
        <fullName evidence="2">Uncharacterized protein</fullName>
    </submittedName>
</protein>